<keyword evidence="3 6" id="KW-0812">Transmembrane</keyword>
<dbReference type="InterPro" id="IPR000620">
    <property type="entry name" value="EamA_dom"/>
</dbReference>
<dbReference type="PANTHER" id="PTHR32322">
    <property type="entry name" value="INNER MEMBRANE TRANSPORTER"/>
    <property type="match status" value="1"/>
</dbReference>
<dbReference type="InterPro" id="IPR050638">
    <property type="entry name" value="AA-Vitamin_Transporters"/>
</dbReference>
<comment type="similarity">
    <text evidence="2">Belongs to the EamA transporter family.</text>
</comment>
<dbReference type="GO" id="GO:0016020">
    <property type="term" value="C:membrane"/>
    <property type="evidence" value="ECO:0007669"/>
    <property type="project" value="UniProtKB-SubCell"/>
</dbReference>
<feature type="transmembrane region" description="Helical" evidence="6">
    <location>
        <begin position="281"/>
        <end position="302"/>
    </location>
</feature>
<evidence type="ECO:0000256" key="6">
    <source>
        <dbReference type="SAM" id="Phobius"/>
    </source>
</evidence>
<evidence type="ECO:0000313" key="9">
    <source>
        <dbReference type="Proteomes" id="UP000032749"/>
    </source>
</evidence>
<organism evidence="8 9">
    <name type="scientific">Oleispira antarctica RB-8</name>
    <dbReference type="NCBI Taxonomy" id="698738"/>
    <lineage>
        <taxon>Bacteria</taxon>
        <taxon>Pseudomonadati</taxon>
        <taxon>Pseudomonadota</taxon>
        <taxon>Gammaproteobacteria</taxon>
        <taxon>Oceanospirillales</taxon>
        <taxon>Oceanospirillaceae</taxon>
        <taxon>Oleispira</taxon>
    </lineage>
</organism>
<feature type="transmembrane region" description="Helical" evidence="6">
    <location>
        <begin position="149"/>
        <end position="167"/>
    </location>
</feature>
<feature type="transmembrane region" description="Helical" evidence="6">
    <location>
        <begin position="308"/>
        <end position="326"/>
    </location>
</feature>
<feature type="transmembrane region" description="Helical" evidence="6">
    <location>
        <begin position="249"/>
        <end position="269"/>
    </location>
</feature>
<feature type="transmembrane region" description="Helical" evidence="6">
    <location>
        <begin position="123"/>
        <end position="142"/>
    </location>
</feature>
<proteinExistence type="inferred from homology"/>
<dbReference type="AlphaFoldDB" id="R4YQ37"/>
<evidence type="ECO:0000259" key="7">
    <source>
        <dbReference type="Pfam" id="PF00892"/>
    </source>
</evidence>
<dbReference type="Proteomes" id="UP000032749">
    <property type="component" value="Chromosome"/>
</dbReference>
<gene>
    <name evidence="8" type="ORF">OLEAN_C31200</name>
</gene>
<feature type="transmembrane region" description="Helical" evidence="6">
    <location>
        <begin position="34"/>
        <end position="51"/>
    </location>
</feature>
<feature type="domain" description="EamA" evidence="7">
    <location>
        <begin position="183"/>
        <end position="324"/>
    </location>
</feature>
<feature type="transmembrane region" description="Helical" evidence="6">
    <location>
        <begin position="94"/>
        <end position="111"/>
    </location>
</feature>
<feature type="transmembrane region" description="Helical" evidence="6">
    <location>
        <begin position="63"/>
        <end position="82"/>
    </location>
</feature>
<evidence type="ECO:0000256" key="3">
    <source>
        <dbReference type="ARBA" id="ARBA00022692"/>
    </source>
</evidence>
<keyword evidence="9" id="KW-1185">Reference proteome</keyword>
<reference evidence="8 9" key="1">
    <citation type="journal article" date="2013" name="Nat. Commun.">
        <title>Genome sequence and functional genomic analysis of the oil-degrading bacterium Oleispira antarctica.</title>
        <authorList>
            <person name="Kube M."/>
            <person name="Chernikova T.N."/>
            <person name="Al-Ramahi Y."/>
            <person name="Beloqui A."/>
            <person name="Lopez-Cortez N."/>
            <person name="Guazzaroni M.E."/>
            <person name="Heipieper H.J."/>
            <person name="Klages S."/>
            <person name="Kotsyurbenko O.R."/>
            <person name="Langer I."/>
            <person name="Nechitaylo T.Y."/>
            <person name="Lunsdorf H."/>
            <person name="Fernandez M."/>
            <person name="Juarez S."/>
            <person name="Ciordia S."/>
            <person name="Singer A."/>
            <person name="Kagan O."/>
            <person name="Egorova O."/>
            <person name="Petit P.A."/>
            <person name="Stogios P."/>
            <person name="Kim Y."/>
            <person name="Tchigvintsev A."/>
            <person name="Flick R."/>
            <person name="Denaro R."/>
            <person name="Genovese M."/>
            <person name="Albar J.P."/>
            <person name="Reva O.N."/>
            <person name="Martinez-Gomariz M."/>
            <person name="Tran H."/>
            <person name="Ferrer M."/>
            <person name="Savchenko A."/>
            <person name="Yakunin A.F."/>
            <person name="Yakimov M.M."/>
            <person name="Golyshina O.V."/>
            <person name="Reinhardt R."/>
            <person name="Golyshin P.N."/>
        </authorList>
    </citation>
    <scope>NUCLEOTIDE SEQUENCE [LARGE SCALE GENOMIC DNA]</scope>
</reference>
<keyword evidence="4 6" id="KW-1133">Transmembrane helix</keyword>
<feature type="domain" description="EamA" evidence="7">
    <location>
        <begin position="34"/>
        <end position="159"/>
    </location>
</feature>
<dbReference type="PANTHER" id="PTHR32322:SF2">
    <property type="entry name" value="EAMA DOMAIN-CONTAINING PROTEIN"/>
    <property type="match status" value="1"/>
</dbReference>
<protein>
    <recommendedName>
        <fullName evidence="7">EamA domain-containing protein</fullName>
    </recommendedName>
</protein>
<dbReference type="Pfam" id="PF00892">
    <property type="entry name" value="EamA"/>
    <property type="match status" value="2"/>
</dbReference>
<feature type="transmembrane region" description="Helical" evidence="6">
    <location>
        <begin position="179"/>
        <end position="197"/>
    </location>
</feature>
<feature type="transmembrane region" description="Helical" evidence="6">
    <location>
        <begin position="209"/>
        <end position="229"/>
    </location>
</feature>
<accession>R4YQ37</accession>
<comment type="subcellular location">
    <subcellularLocation>
        <location evidence="1">Membrane</location>
        <topology evidence="1">Multi-pass membrane protein</topology>
    </subcellularLocation>
</comment>
<evidence type="ECO:0000256" key="4">
    <source>
        <dbReference type="ARBA" id="ARBA00022989"/>
    </source>
</evidence>
<sequence length="332" mass="35876">MANLKTVSKKMTSLTRSNNNLVSTSIQVPHASTGIAKGFFAVVLFAMTIPMTKLALPLFSPELIAACRAFFAGLLALVVIGLNRWSLPDKQTCVWIALAGAGVVVGFPYLLSYSLVNLSAANMGVVLAGLPLMTSLFAAVIMKERYSRGFWISSALGALLLLAYFLTGVSSAGWNIQTAGILCLVLMFGGLGYSAGAKASQSLGGWQTICWMLVLYLPFSAIAFGYYAADEAFINQFTQTINNPAEQRSFWISIAGLLWLAVISQWWGFRFWYQAMAEAGAGRISQIQLLQPFFTLFFAVIFLGESFALEQGLFALLIVLAICAALRSKSSS</sequence>
<keyword evidence="5 6" id="KW-0472">Membrane</keyword>
<dbReference type="KEGG" id="oai:OLEAN_C31200"/>
<evidence type="ECO:0000313" key="8">
    <source>
        <dbReference type="EMBL" id="CCK77296.1"/>
    </source>
</evidence>
<dbReference type="InterPro" id="IPR037185">
    <property type="entry name" value="EmrE-like"/>
</dbReference>
<dbReference type="EMBL" id="FO203512">
    <property type="protein sequence ID" value="CCK77296.1"/>
    <property type="molecule type" value="Genomic_DNA"/>
</dbReference>
<evidence type="ECO:0000256" key="5">
    <source>
        <dbReference type="ARBA" id="ARBA00023136"/>
    </source>
</evidence>
<name>R4YQ37_OLEAN</name>
<dbReference type="SUPFAM" id="SSF103481">
    <property type="entry name" value="Multidrug resistance efflux transporter EmrE"/>
    <property type="match status" value="2"/>
</dbReference>
<evidence type="ECO:0000256" key="1">
    <source>
        <dbReference type="ARBA" id="ARBA00004141"/>
    </source>
</evidence>
<dbReference type="HOGENOM" id="CLU_056500_0_1_6"/>
<evidence type="ECO:0000256" key="2">
    <source>
        <dbReference type="ARBA" id="ARBA00007362"/>
    </source>
</evidence>